<evidence type="ECO:0000313" key="1">
    <source>
        <dbReference type="EMBL" id="KOX72623.1"/>
    </source>
</evidence>
<protein>
    <submittedName>
        <fullName evidence="1">Uncharacterized protein</fullName>
    </submittedName>
</protein>
<sequence>MHRRASTFLLHLQDIPVPRMIRHVHEENGASAENRYKENLAGHCYVNFRESRTAWRQQARQKGVQEG</sequence>
<dbReference type="Proteomes" id="UP000053105">
    <property type="component" value="Unassembled WGS sequence"/>
</dbReference>
<organism evidence="1 2">
    <name type="scientific">Melipona quadrifasciata</name>
    <dbReference type="NCBI Taxonomy" id="166423"/>
    <lineage>
        <taxon>Eukaryota</taxon>
        <taxon>Metazoa</taxon>
        <taxon>Ecdysozoa</taxon>
        <taxon>Arthropoda</taxon>
        <taxon>Hexapoda</taxon>
        <taxon>Insecta</taxon>
        <taxon>Pterygota</taxon>
        <taxon>Neoptera</taxon>
        <taxon>Endopterygota</taxon>
        <taxon>Hymenoptera</taxon>
        <taxon>Apocrita</taxon>
        <taxon>Aculeata</taxon>
        <taxon>Apoidea</taxon>
        <taxon>Anthophila</taxon>
        <taxon>Apidae</taxon>
        <taxon>Melipona</taxon>
    </lineage>
</organism>
<keyword evidence="2" id="KW-1185">Reference proteome</keyword>
<proteinExistence type="predicted"/>
<accession>A0A0M8ZZ80</accession>
<dbReference type="EMBL" id="KQ435816">
    <property type="protein sequence ID" value="KOX72623.1"/>
    <property type="molecule type" value="Genomic_DNA"/>
</dbReference>
<gene>
    <name evidence="1" type="ORF">WN51_01836</name>
</gene>
<dbReference type="AlphaFoldDB" id="A0A0M8ZZ80"/>
<reference evidence="1 2" key="1">
    <citation type="submission" date="2015-07" db="EMBL/GenBank/DDBJ databases">
        <title>The genome of Melipona quadrifasciata.</title>
        <authorList>
            <person name="Pan H."/>
            <person name="Kapheim K."/>
        </authorList>
    </citation>
    <scope>NUCLEOTIDE SEQUENCE [LARGE SCALE GENOMIC DNA]</scope>
    <source>
        <strain evidence="1">0111107301</strain>
        <tissue evidence="1">Whole body</tissue>
    </source>
</reference>
<name>A0A0M8ZZ80_9HYME</name>
<evidence type="ECO:0000313" key="2">
    <source>
        <dbReference type="Proteomes" id="UP000053105"/>
    </source>
</evidence>